<evidence type="ECO:0000313" key="2">
    <source>
        <dbReference type="EMBL" id="CBI01473.1"/>
    </source>
</evidence>
<comment type="caution">
    <text evidence="2">The sequence shown here is derived from an EMBL/GenBank/DDBJ whole genome shotgun (WGS) entry which is preliminary data.</text>
</comment>
<accession>E6Q2R3</accession>
<gene>
    <name evidence="2" type="ORF">CARN4_1794</name>
</gene>
<organism evidence="2">
    <name type="scientific">mine drainage metagenome</name>
    <dbReference type="NCBI Taxonomy" id="410659"/>
    <lineage>
        <taxon>unclassified sequences</taxon>
        <taxon>metagenomes</taxon>
        <taxon>ecological metagenomes</taxon>
    </lineage>
</organism>
<name>E6Q2R3_9ZZZZ</name>
<protein>
    <submittedName>
        <fullName evidence="2">Uncharacterized protein</fullName>
    </submittedName>
</protein>
<reference evidence="2" key="1">
    <citation type="submission" date="2009-10" db="EMBL/GenBank/DDBJ databases">
        <title>Diversity of trophic interactions inside an arsenic-rich microbial ecosystem.</title>
        <authorList>
            <person name="Bertin P.N."/>
            <person name="Heinrich-Salmeron A."/>
            <person name="Pelletier E."/>
            <person name="Goulhen-Chollet F."/>
            <person name="Arsene-Ploetze F."/>
            <person name="Gallien S."/>
            <person name="Calteau A."/>
            <person name="Vallenet D."/>
            <person name="Casiot C."/>
            <person name="Chane-Woon-Ming B."/>
            <person name="Giloteaux L."/>
            <person name="Barakat M."/>
            <person name="Bonnefoy V."/>
            <person name="Bruneel O."/>
            <person name="Chandler M."/>
            <person name="Cleiss J."/>
            <person name="Duran R."/>
            <person name="Elbaz-Poulichet F."/>
            <person name="Fonknechten N."/>
            <person name="Lauga B."/>
            <person name="Mornico D."/>
            <person name="Ortet P."/>
            <person name="Schaeffer C."/>
            <person name="Siguier P."/>
            <person name="Alexander Thil Smith A."/>
            <person name="Van Dorsselaer A."/>
            <person name="Weissenbach J."/>
            <person name="Medigue C."/>
            <person name="Le Paslier D."/>
        </authorList>
    </citation>
    <scope>NUCLEOTIDE SEQUENCE</scope>
</reference>
<dbReference type="AlphaFoldDB" id="E6Q2R3"/>
<dbReference type="EMBL" id="CABO01000019">
    <property type="protein sequence ID" value="CBI01473.1"/>
    <property type="molecule type" value="Genomic_DNA"/>
</dbReference>
<proteinExistence type="predicted"/>
<sequence length="61" mass="6753">MVGSAARDIYSHWLELFFQAQLHAALEMRLHDSFRGGAKQEAGPNHSPQWCGSLNAVNSRG</sequence>
<feature type="region of interest" description="Disordered" evidence="1">
    <location>
        <begin position="36"/>
        <end position="61"/>
    </location>
</feature>
<evidence type="ECO:0000256" key="1">
    <source>
        <dbReference type="SAM" id="MobiDB-lite"/>
    </source>
</evidence>
<feature type="compositionally biased region" description="Polar residues" evidence="1">
    <location>
        <begin position="46"/>
        <end position="61"/>
    </location>
</feature>